<evidence type="ECO:0000313" key="4">
    <source>
        <dbReference type="EMBL" id="KAE9357950.1"/>
    </source>
</evidence>
<dbReference type="OrthoDB" id="10305858at2759"/>
<dbReference type="Proteomes" id="UP000434957">
    <property type="component" value="Unassembled WGS sequence"/>
</dbReference>
<feature type="compositionally biased region" description="Basic and acidic residues" evidence="1">
    <location>
        <begin position="12"/>
        <end position="22"/>
    </location>
</feature>
<dbReference type="AlphaFoldDB" id="A0A6A3LA32"/>
<proteinExistence type="predicted"/>
<dbReference type="EMBL" id="QXFV01000039">
    <property type="protein sequence ID" value="KAE9051591.1"/>
    <property type="molecule type" value="Genomic_DNA"/>
</dbReference>
<comment type="caution">
    <text evidence="2">The sequence shown here is derived from an EMBL/GenBank/DDBJ whole genome shotgun (WGS) entry which is preliminary data.</text>
</comment>
<gene>
    <name evidence="3" type="ORF">PR001_g1302</name>
    <name evidence="2" type="ORF">PR002_g13702</name>
    <name evidence="4" type="ORF">PR003_g1535</name>
</gene>
<dbReference type="EMBL" id="QXFU01000918">
    <property type="protein sequence ID" value="KAE9016271.1"/>
    <property type="molecule type" value="Genomic_DNA"/>
</dbReference>
<dbReference type="Proteomes" id="UP000429607">
    <property type="component" value="Unassembled WGS sequence"/>
</dbReference>
<evidence type="ECO:0000313" key="7">
    <source>
        <dbReference type="Proteomes" id="UP000435112"/>
    </source>
</evidence>
<accession>A0A6A3LA32</accession>
<evidence type="ECO:0000256" key="1">
    <source>
        <dbReference type="SAM" id="MobiDB-lite"/>
    </source>
</evidence>
<evidence type="ECO:0000313" key="6">
    <source>
        <dbReference type="Proteomes" id="UP000434957"/>
    </source>
</evidence>
<dbReference type="EMBL" id="QXFT01000043">
    <property type="protein sequence ID" value="KAE9357950.1"/>
    <property type="molecule type" value="Genomic_DNA"/>
</dbReference>
<evidence type="ECO:0000313" key="2">
    <source>
        <dbReference type="EMBL" id="KAE9016271.1"/>
    </source>
</evidence>
<organism evidence="2 7">
    <name type="scientific">Phytophthora rubi</name>
    <dbReference type="NCBI Taxonomy" id="129364"/>
    <lineage>
        <taxon>Eukaryota</taxon>
        <taxon>Sar</taxon>
        <taxon>Stramenopiles</taxon>
        <taxon>Oomycota</taxon>
        <taxon>Peronosporomycetes</taxon>
        <taxon>Peronosporales</taxon>
        <taxon>Peronosporaceae</taxon>
        <taxon>Phytophthora</taxon>
    </lineage>
</organism>
<sequence>MGELEEQSSSSEKIDGSDEKGSRPRKRAALNAGRKTTKREKLEAMTDKIAANIENVDTDYAEKYEYLCKWMEFEKEEAEKQRSHELMMEERREAA</sequence>
<evidence type="ECO:0000313" key="3">
    <source>
        <dbReference type="EMBL" id="KAE9051591.1"/>
    </source>
</evidence>
<dbReference type="Proteomes" id="UP000435112">
    <property type="component" value="Unassembled WGS sequence"/>
</dbReference>
<keyword evidence="6" id="KW-1185">Reference proteome</keyword>
<protein>
    <recommendedName>
        <fullName evidence="8">No apical meristem-associated C-terminal domain-containing protein</fullName>
    </recommendedName>
</protein>
<name>A0A6A3LA32_9STRA</name>
<feature type="region of interest" description="Disordered" evidence="1">
    <location>
        <begin position="1"/>
        <end position="40"/>
    </location>
</feature>
<reference evidence="5 7" key="1">
    <citation type="submission" date="2018-09" db="EMBL/GenBank/DDBJ databases">
        <title>Genomic investigation of the strawberry pathogen Phytophthora fragariae indicates pathogenicity is determined by transcriptional variation in three key races.</title>
        <authorList>
            <person name="Adams T.M."/>
            <person name="Armitage A.D."/>
            <person name="Sobczyk M.K."/>
            <person name="Bates H.J."/>
            <person name="Dunwell J.M."/>
            <person name="Nellist C.F."/>
            <person name="Harrison R.J."/>
        </authorList>
    </citation>
    <scope>NUCLEOTIDE SEQUENCE [LARGE SCALE GENOMIC DNA]</scope>
    <source>
        <strain evidence="3 5">SCRP249</strain>
        <strain evidence="2 7">SCRP324</strain>
        <strain evidence="4 6">SCRP333</strain>
    </source>
</reference>
<evidence type="ECO:0000313" key="5">
    <source>
        <dbReference type="Proteomes" id="UP000429607"/>
    </source>
</evidence>
<evidence type="ECO:0008006" key="8">
    <source>
        <dbReference type="Google" id="ProtNLM"/>
    </source>
</evidence>